<evidence type="ECO:0000256" key="1">
    <source>
        <dbReference type="SAM" id="MobiDB-lite"/>
    </source>
</evidence>
<dbReference type="RefSeq" id="WP_089673169.1">
    <property type="nucleotide sequence ID" value="NZ_CP024845.1"/>
</dbReference>
<dbReference type="STRING" id="1073996.SAMN05444271_12133"/>
<accession>A0A2H4Q1C6</accession>
<evidence type="ECO:0000313" key="4">
    <source>
        <dbReference type="Proteomes" id="UP000198888"/>
    </source>
</evidence>
<feature type="region of interest" description="Disordered" evidence="1">
    <location>
        <begin position="1"/>
        <end position="68"/>
    </location>
</feature>
<dbReference type="Pfam" id="PF26492">
    <property type="entry name" value="DUF8160"/>
    <property type="match status" value="1"/>
</dbReference>
<keyword evidence="4" id="KW-1185">Reference proteome</keyword>
<reference evidence="3 4" key="1">
    <citation type="submission" date="2016-10" db="EMBL/GenBank/DDBJ databases">
        <authorList>
            <person name="de Groot N.N."/>
        </authorList>
    </citation>
    <scope>NUCLEOTIDE SEQUENCE [LARGE SCALE GENOMIC DNA]</scope>
    <source>
        <strain evidence="3 4">DSM 22187</strain>
    </source>
</reference>
<dbReference type="EMBL" id="FNYR01000021">
    <property type="protein sequence ID" value="SEJ10383.1"/>
    <property type="molecule type" value="Genomic_DNA"/>
</dbReference>
<dbReference type="Proteomes" id="UP000198888">
    <property type="component" value="Unassembled WGS sequence"/>
</dbReference>
<feature type="compositionally biased region" description="Basic and acidic residues" evidence="1">
    <location>
        <begin position="21"/>
        <end position="42"/>
    </location>
</feature>
<feature type="domain" description="DUF8160" evidence="2">
    <location>
        <begin position="5"/>
        <end position="125"/>
    </location>
</feature>
<dbReference type="GeneID" id="35002191"/>
<dbReference type="InterPro" id="IPR058474">
    <property type="entry name" value="DUF8160"/>
</dbReference>
<gene>
    <name evidence="3" type="ORF">SAMN05444271_12133</name>
</gene>
<sequence>MSDDEGEDRASRLRNRRNKTREKAKSGTEKMEKEAKSDKESTQSKPSKTNKISVKEDRPAQMMYLPESMQREMNRQFGMIETEYEYEFSENFEKNRHYFPLLIKAGLDSLDGLDIKDIKDKLDSFDG</sequence>
<accession>A0A1H6W0G1</accession>
<protein>
    <recommendedName>
        <fullName evidence="2">DUF8160 domain-containing protein</fullName>
    </recommendedName>
</protein>
<dbReference type="AlphaFoldDB" id="A0A1H6W0G1"/>
<proteinExistence type="predicted"/>
<feature type="compositionally biased region" description="Polar residues" evidence="1">
    <location>
        <begin position="43"/>
        <end position="52"/>
    </location>
</feature>
<evidence type="ECO:0000259" key="2">
    <source>
        <dbReference type="Pfam" id="PF26492"/>
    </source>
</evidence>
<organism evidence="3 4">
    <name type="scientific">Halohasta litchfieldiae</name>
    <dbReference type="NCBI Taxonomy" id="1073996"/>
    <lineage>
        <taxon>Archaea</taxon>
        <taxon>Methanobacteriati</taxon>
        <taxon>Methanobacteriota</taxon>
        <taxon>Stenosarchaea group</taxon>
        <taxon>Halobacteria</taxon>
        <taxon>Halobacteriales</taxon>
        <taxon>Haloferacaceae</taxon>
        <taxon>Halohasta</taxon>
    </lineage>
</organism>
<dbReference type="KEGG" id="hae:halTADL_1381"/>
<dbReference type="OrthoDB" id="240542at2157"/>
<name>A0A1H6W0G1_9EURY</name>
<evidence type="ECO:0000313" key="3">
    <source>
        <dbReference type="EMBL" id="SEJ10383.1"/>
    </source>
</evidence>